<reference evidence="1" key="1">
    <citation type="submission" date="2018-05" db="EMBL/GenBank/DDBJ databases">
        <authorList>
            <person name="Lanie J.A."/>
            <person name="Ng W.-L."/>
            <person name="Kazmierczak K.M."/>
            <person name="Andrzejewski T.M."/>
            <person name="Davidsen T.M."/>
            <person name="Wayne K.J."/>
            <person name="Tettelin H."/>
            <person name="Glass J.I."/>
            <person name="Rusch D."/>
            <person name="Podicherti R."/>
            <person name="Tsui H.-C.T."/>
            <person name="Winkler M.E."/>
        </authorList>
    </citation>
    <scope>NUCLEOTIDE SEQUENCE</scope>
</reference>
<accession>A0A382YWE9</accession>
<gene>
    <name evidence="1" type="ORF">METZ01_LOCUS440461</name>
</gene>
<protein>
    <submittedName>
        <fullName evidence="1">Uncharacterized protein</fullName>
    </submittedName>
</protein>
<proteinExistence type="predicted"/>
<dbReference type="EMBL" id="UINC01179100">
    <property type="protein sequence ID" value="SVD87607.1"/>
    <property type="molecule type" value="Genomic_DNA"/>
</dbReference>
<name>A0A382YWE9_9ZZZZ</name>
<evidence type="ECO:0000313" key="1">
    <source>
        <dbReference type="EMBL" id="SVD87607.1"/>
    </source>
</evidence>
<feature type="non-terminal residue" evidence="1">
    <location>
        <position position="71"/>
    </location>
</feature>
<organism evidence="1">
    <name type="scientific">marine metagenome</name>
    <dbReference type="NCBI Taxonomy" id="408172"/>
    <lineage>
        <taxon>unclassified sequences</taxon>
        <taxon>metagenomes</taxon>
        <taxon>ecological metagenomes</taxon>
    </lineage>
</organism>
<sequence>MQRRLKHLLFLGLILGFGTPSLGAGIEYVSVEVEGRGESLKTAIDDALTQAIGRVNGVSIESSTLLKTLEK</sequence>
<dbReference type="AlphaFoldDB" id="A0A382YWE9"/>